<comment type="caution">
    <text evidence="1">The sequence shown here is derived from an EMBL/GenBank/DDBJ whole genome shotgun (WGS) entry which is preliminary data.</text>
</comment>
<reference evidence="1" key="1">
    <citation type="submission" date="2019-03" db="EMBL/GenBank/DDBJ databases">
        <title>Single cell metagenomics reveals metabolic interactions within the superorganism composed of flagellate Streblomastix strix and complex community of Bacteroidetes bacteria on its surface.</title>
        <authorList>
            <person name="Treitli S.C."/>
            <person name="Kolisko M."/>
            <person name="Husnik F."/>
            <person name="Keeling P."/>
            <person name="Hampl V."/>
        </authorList>
    </citation>
    <scope>NUCLEOTIDE SEQUENCE</scope>
    <source>
        <strain evidence="1">STM</strain>
    </source>
</reference>
<dbReference type="AlphaFoldDB" id="A0A5J4QJI5"/>
<dbReference type="EMBL" id="SNRY01003519">
    <property type="protein sequence ID" value="KAA6320673.1"/>
    <property type="molecule type" value="Genomic_DNA"/>
</dbReference>
<accession>A0A5J4QJI5</accession>
<proteinExistence type="predicted"/>
<evidence type="ECO:0000313" key="1">
    <source>
        <dbReference type="EMBL" id="KAA6320673.1"/>
    </source>
</evidence>
<protein>
    <submittedName>
        <fullName evidence="1">Uncharacterized protein</fullName>
    </submittedName>
</protein>
<organism evidence="1">
    <name type="scientific">termite gut metagenome</name>
    <dbReference type="NCBI Taxonomy" id="433724"/>
    <lineage>
        <taxon>unclassified sequences</taxon>
        <taxon>metagenomes</taxon>
        <taxon>organismal metagenomes</taxon>
    </lineage>
</organism>
<sequence>MVSLFDFSRHIAELKKGKKYTEALSYFKENRASFSNERLANNEYIISDIISCLRCTNQFDAGCQFLKIYHINIEAEHKERILIAYDWLLWSKYKTENGSIENSDDDNQFLDEDKDEFQEENFNYDKSDLIERIEIFIPILLQIDNDFAKTLTSNLFSVILKTEKKKPAPNWKLIPTRYQIADLIQLKSVMDFSVSLSRALITFTSLLSTSPRL</sequence>
<gene>
    <name evidence="1" type="ORF">EZS27_029583</name>
</gene>
<name>A0A5J4QJI5_9ZZZZ</name>